<dbReference type="GO" id="GO:0003723">
    <property type="term" value="F:RNA binding"/>
    <property type="evidence" value="ECO:0007669"/>
    <property type="project" value="InterPro"/>
</dbReference>
<dbReference type="CDD" id="cd02575">
    <property type="entry name" value="PseudoU_synth_EcTruD"/>
    <property type="match status" value="1"/>
</dbReference>
<proteinExistence type="inferred from homology"/>
<keyword evidence="3 4" id="KW-0413">Isomerase</keyword>
<evidence type="ECO:0000256" key="1">
    <source>
        <dbReference type="ARBA" id="ARBA00007953"/>
    </source>
</evidence>
<dbReference type="Proteomes" id="UP000198654">
    <property type="component" value="Unassembled WGS sequence"/>
</dbReference>
<evidence type="ECO:0000256" key="4">
    <source>
        <dbReference type="HAMAP-Rule" id="MF_01082"/>
    </source>
</evidence>
<dbReference type="HAMAP" id="MF_01082">
    <property type="entry name" value="TruD"/>
    <property type="match status" value="1"/>
</dbReference>
<dbReference type="STRING" id="119000.SAMN05661010_02885"/>
<accession>A0A1G9P2H6</accession>
<evidence type="ECO:0000256" key="2">
    <source>
        <dbReference type="ARBA" id="ARBA00022694"/>
    </source>
</evidence>
<dbReference type="AlphaFoldDB" id="A0A1G9P2H6"/>
<reference evidence="6 7" key="1">
    <citation type="submission" date="2016-10" db="EMBL/GenBank/DDBJ databases">
        <authorList>
            <person name="de Groot N.N."/>
        </authorList>
    </citation>
    <scope>NUCLEOTIDE SEQUENCE [LARGE SCALE GENOMIC DNA]</scope>
    <source>
        <strain evidence="6 7">DSM 14789</strain>
    </source>
</reference>
<dbReference type="PROSITE" id="PS01268">
    <property type="entry name" value="UPF0024"/>
    <property type="match status" value="1"/>
</dbReference>
<dbReference type="GO" id="GO:0031119">
    <property type="term" value="P:tRNA pseudouridine synthesis"/>
    <property type="evidence" value="ECO:0007669"/>
    <property type="project" value="UniProtKB-UniRule"/>
</dbReference>
<dbReference type="InterPro" id="IPR001656">
    <property type="entry name" value="PsdUridine_synth_TruD"/>
</dbReference>
<sequence>MTESGFKQENVSSGWPPAWPYAYGGPLDDGDYRATPEDFVVEECLDFAPEGHGEHLWLWLEKRDLTTLELARRLARICDVTQRDVGFSGMKDRVAVTRQWLSVHLPGREAPEDLAERLADDRQGPPVALLECRRHPRKLKRGVHRGNRFMLRVSGEAIEHPQFTARWQRLCELGVPNYFGPQRFGPGGRNLLHARGILARGWRKRDDREGMMLSTARSYLFNELLAARIAANDWATPIDGDVLILDGTASQFVAETIDDELIQRAARLDLHPSGVLWGQGGSLALYEAARHEQALVAGHGELCAGLERAGVRLARRALRVRLSAPELTRDERSLRLRFELPRGAFATAVLRELIAHPTL</sequence>
<feature type="domain" description="TRUD" evidence="5">
    <location>
        <begin position="174"/>
        <end position="320"/>
    </location>
</feature>
<protein>
    <recommendedName>
        <fullName evidence="4">tRNA pseudouridine synthase D</fullName>
        <ecNumber evidence="4">5.4.99.27</ecNumber>
    </recommendedName>
    <alternativeName>
        <fullName evidence="4">tRNA pseudouridine(13) synthase</fullName>
    </alternativeName>
    <alternativeName>
        <fullName evidence="4">tRNA pseudouridylate synthase D</fullName>
    </alternativeName>
    <alternativeName>
        <fullName evidence="4">tRNA-uridine isomerase D</fullName>
    </alternativeName>
</protein>
<dbReference type="InterPro" id="IPR020119">
    <property type="entry name" value="PsdUridine_synth_TruD_CS"/>
</dbReference>
<comment type="similarity">
    <text evidence="1 4">Belongs to the pseudouridine synthase TruD family.</text>
</comment>
<dbReference type="Gene3D" id="3.30.2340.10">
    <property type="entry name" value="TruD, insertion domain"/>
    <property type="match status" value="1"/>
</dbReference>
<organism evidence="6 7">
    <name type="scientific">Modicisalibacter muralis</name>
    <dbReference type="NCBI Taxonomy" id="119000"/>
    <lineage>
        <taxon>Bacteria</taxon>
        <taxon>Pseudomonadati</taxon>
        <taxon>Pseudomonadota</taxon>
        <taxon>Gammaproteobacteria</taxon>
        <taxon>Oceanospirillales</taxon>
        <taxon>Halomonadaceae</taxon>
        <taxon>Modicisalibacter</taxon>
    </lineage>
</organism>
<dbReference type="Gene3D" id="3.30.2350.20">
    <property type="entry name" value="TruD, catalytic domain"/>
    <property type="match status" value="1"/>
</dbReference>
<evidence type="ECO:0000313" key="7">
    <source>
        <dbReference type="Proteomes" id="UP000198654"/>
    </source>
</evidence>
<dbReference type="InterPro" id="IPR042214">
    <property type="entry name" value="TruD_catalytic"/>
</dbReference>
<gene>
    <name evidence="4" type="primary">truD</name>
    <name evidence="6" type="ORF">SAMN05661010_02885</name>
</gene>
<dbReference type="InterPro" id="IPR043165">
    <property type="entry name" value="TruD_insert_sf"/>
</dbReference>
<dbReference type="EMBL" id="FNGI01000009">
    <property type="protein sequence ID" value="SDL92850.1"/>
    <property type="molecule type" value="Genomic_DNA"/>
</dbReference>
<keyword evidence="7" id="KW-1185">Reference proteome</keyword>
<comment type="catalytic activity">
    <reaction evidence="4">
        <text>uridine(13) in tRNA = pseudouridine(13) in tRNA</text>
        <dbReference type="Rhea" id="RHEA:42540"/>
        <dbReference type="Rhea" id="RHEA-COMP:10105"/>
        <dbReference type="Rhea" id="RHEA-COMP:10106"/>
        <dbReference type="ChEBI" id="CHEBI:65314"/>
        <dbReference type="ChEBI" id="CHEBI:65315"/>
        <dbReference type="EC" id="5.4.99.27"/>
    </reaction>
</comment>
<evidence type="ECO:0000313" key="6">
    <source>
        <dbReference type="EMBL" id="SDL92850.1"/>
    </source>
</evidence>
<dbReference type="SUPFAM" id="SSF55120">
    <property type="entry name" value="Pseudouridine synthase"/>
    <property type="match status" value="1"/>
</dbReference>
<dbReference type="RefSeq" id="WP_370659228.1">
    <property type="nucleotide sequence ID" value="NZ_FNGI01000009.1"/>
</dbReference>
<feature type="active site" description="Nucleophile" evidence="4">
    <location>
        <position position="92"/>
    </location>
</feature>
<dbReference type="InterPro" id="IPR050170">
    <property type="entry name" value="TruD_pseudoU_synthase"/>
</dbReference>
<dbReference type="PANTHER" id="PTHR47811:SF1">
    <property type="entry name" value="TRNA PSEUDOURIDINE SYNTHASE D"/>
    <property type="match status" value="1"/>
</dbReference>
<evidence type="ECO:0000256" key="3">
    <source>
        <dbReference type="ARBA" id="ARBA00023235"/>
    </source>
</evidence>
<dbReference type="PROSITE" id="PS50984">
    <property type="entry name" value="TRUD"/>
    <property type="match status" value="1"/>
</dbReference>
<keyword evidence="2 4" id="KW-0819">tRNA processing</keyword>
<dbReference type="EC" id="5.4.99.27" evidence="4"/>
<dbReference type="Pfam" id="PF01142">
    <property type="entry name" value="TruD"/>
    <property type="match status" value="2"/>
</dbReference>
<dbReference type="PANTHER" id="PTHR47811">
    <property type="entry name" value="TRNA PSEUDOURIDINE SYNTHASE D"/>
    <property type="match status" value="1"/>
</dbReference>
<dbReference type="InterPro" id="IPR020103">
    <property type="entry name" value="PsdUridine_synth_cat_dom_sf"/>
</dbReference>
<dbReference type="InterPro" id="IPR011760">
    <property type="entry name" value="PsdUridine_synth_TruD_insert"/>
</dbReference>
<name>A0A1G9P2H6_9GAMM</name>
<evidence type="ECO:0000259" key="5">
    <source>
        <dbReference type="PROSITE" id="PS50984"/>
    </source>
</evidence>
<dbReference type="GO" id="GO:0160150">
    <property type="term" value="F:tRNA pseudouridine(13) synthase activity"/>
    <property type="evidence" value="ECO:0007669"/>
    <property type="project" value="UniProtKB-EC"/>
</dbReference>
<dbReference type="GO" id="GO:0005829">
    <property type="term" value="C:cytosol"/>
    <property type="evidence" value="ECO:0007669"/>
    <property type="project" value="TreeGrafter"/>
</dbReference>
<comment type="function">
    <text evidence="4">Responsible for synthesis of pseudouridine from uracil-13 in transfer RNAs.</text>
</comment>